<keyword evidence="1" id="KW-0472">Membrane</keyword>
<dbReference type="RefSeq" id="WP_072322091.1">
    <property type="nucleotide sequence ID" value="NZ_CP063231.1"/>
</dbReference>
<keyword evidence="3" id="KW-1185">Reference proteome</keyword>
<keyword evidence="1" id="KW-1133">Transmembrane helix</keyword>
<sequence>MTSALSRLGKWLAEPPSLWVYTWRAGILCFGTLMFATHCLCAWTDGVALTWRRLLQYLLLAESTGVLAGLVMGWPVVRRCREREDRERSRV</sequence>
<feature type="transmembrane region" description="Helical" evidence="1">
    <location>
        <begin position="20"/>
        <end position="43"/>
    </location>
</feature>
<reference evidence="2" key="1">
    <citation type="submission" date="2020-10" db="EMBL/GenBank/DDBJ databases">
        <title>Whole-genome sequence of Luteibacter sp. EIF3.</title>
        <authorList>
            <person name="Friedrich I."/>
            <person name="Hertel R."/>
            <person name="Daniel R."/>
        </authorList>
    </citation>
    <scope>NUCLEOTIDE SEQUENCE</scope>
    <source>
        <strain evidence="2">EIF3</strain>
    </source>
</reference>
<protein>
    <submittedName>
        <fullName evidence="2">Uncharacterized protein</fullName>
    </submittedName>
</protein>
<dbReference type="Proteomes" id="UP001056681">
    <property type="component" value="Chromosome"/>
</dbReference>
<keyword evidence="1" id="KW-0812">Transmembrane</keyword>
<accession>A0ABY4T1N9</accession>
<evidence type="ECO:0000313" key="3">
    <source>
        <dbReference type="Proteomes" id="UP001056681"/>
    </source>
</evidence>
<name>A0ABY4T1N9_9GAMM</name>
<organism evidence="2 3">
    <name type="scientific">Luteibacter flocculans</name>
    <dbReference type="NCBI Taxonomy" id="2780091"/>
    <lineage>
        <taxon>Bacteria</taxon>
        <taxon>Pseudomonadati</taxon>
        <taxon>Pseudomonadota</taxon>
        <taxon>Gammaproteobacteria</taxon>
        <taxon>Lysobacterales</taxon>
        <taxon>Rhodanobacteraceae</taxon>
        <taxon>Luteibacter</taxon>
    </lineage>
</organism>
<feature type="transmembrane region" description="Helical" evidence="1">
    <location>
        <begin position="55"/>
        <end position="77"/>
    </location>
</feature>
<dbReference type="EMBL" id="CP063231">
    <property type="protein sequence ID" value="URL58002.1"/>
    <property type="molecule type" value="Genomic_DNA"/>
</dbReference>
<evidence type="ECO:0000256" key="1">
    <source>
        <dbReference type="SAM" id="Phobius"/>
    </source>
</evidence>
<gene>
    <name evidence="2" type="ORF">IM816_15550</name>
</gene>
<proteinExistence type="predicted"/>
<evidence type="ECO:0000313" key="2">
    <source>
        <dbReference type="EMBL" id="URL58002.1"/>
    </source>
</evidence>